<protein>
    <submittedName>
        <fullName evidence="2">Uncharacterized protein</fullName>
    </submittedName>
</protein>
<gene>
    <name evidence="2" type="ORF">G7Y89_g13238</name>
</gene>
<dbReference type="Proteomes" id="UP000566819">
    <property type="component" value="Unassembled WGS sequence"/>
</dbReference>
<evidence type="ECO:0000313" key="3">
    <source>
        <dbReference type="Proteomes" id="UP000566819"/>
    </source>
</evidence>
<keyword evidence="3" id="KW-1185">Reference proteome</keyword>
<evidence type="ECO:0000256" key="1">
    <source>
        <dbReference type="SAM" id="MobiDB-lite"/>
    </source>
</evidence>
<dbReference type="EMBL" id="JAAMPI010001512">
    <property type="protein sequence ID" value="KAF4624931.1"/>
    <property type="molecule type" value="Genomic_DNA"/>
</dbReference>
<reference evidence="2 3" key="1">
    <citation type="submission" date="2020-03" db="EMBL/GenBank/DDBJ databases">
        <title>Draft Genome Sequence of Cudoniella acicularis.</title>
        <authorList>
            <person name="Buettner E."/>
            <person name="Kellner H."/>
        </authorList>
    </citation>
    <scope>NUCLEOTIDE SEQUENCE [LARGE SCALE GENOMIC DNA]</scope>
    <source>
        <strain evidence="2 3">DSM 108380</strain>
    </source>
</reference>
<comment type="caution">
    <text evidence="2">The sequence shown here is derived from an EMBL/GenBank/DDBJ whole genome shotgun (WGS) entry which is preliminary data.</text>
</comment>
<evidence type="ECO:0000313" key="2">
    <source>
        <dbReference type="EMBL" id="KAF4624931.1"/>
    </source>
</evidence>
<dbReference type="AlphaFoldDB" id="A0A8H4R8X9"/>
<name>A0A8H4R8X9_9HELO</name>
<proteinExistence type="predicted"/>
<organism evidence="2 3">
    <name type="scientific">Cudoniella acicularis</name>
    <dbReference type="NCBI Taxonomy" id="354080"/>
    <lineage>
        <taxon>Eukaryota</taxon>
        <taxon>Fungi</taxon>
        <taxon>Dikarya</taxon>
        <taxon>Ascomycota</taxon>
        <taxon>Pezizomycotina</taxon>
        <taxon>Leotiomycetes</taxon>
        <taxon>Helotiales</taxon>
        <taxon>Tricladiaceae</taxon>
        <taxon>Cudoniella</taxon>
    </lineage>
</organism>
<feature type="region of interest" description="Disordered" evidence="1">
    <location>
        <begin position="1"/>
        <end position="22"/>
    </location>
</feature>
<accession>A0A8H4R8X9</accession>
<sequence length="103" mass="11727">MVDNPKIEEVDEPEDMGIGFGNMENEMKSYGIKPWEDDAFEQMAEIREEINESMNSDFAPDAGLSHIKSEMNSFGIKAWDDEDGVEKRFIWSGKGVGQDEFVK</sequence>